<dbReference type="GeneID" id="3254755"/>
<reference evidence="2 3" key="1">
    <citation type="journal article" date="2005" name="Science">
        <title>The genome of the basidiomycetous yeast and human pathogen Cryptococcus neoformans.</title>
        <authorList>
            <person name="Loftus B.J."/>
            <person name="Fung E."/>
            <person name="Roncaglia P."/>
            <person name="Rowley D."/>
            <person name="Amedeo P."/>
            <person name="Bruno D."/>
            <person name="Vamathevan J."/>
            <person name="Miranda M."/>
            <person name="Anderson I.J."/>
            <person name="Fraser J.A."/>
            <person name="Allen J.E."/>
            <person name="Bosdet I.E."/>
            <person name="Brent M.R."/>
            <person name="Chiu R."/>
            <person name="Doering T.L."/>
            <person name="Donlin M.J."/>
            <person name="D'Souza C.A."/>
            <person name="Fox D.S."/>
            <person name="Grinberg V."/>
            <person name="Fu J."/>
            <person name="Fukushima M."/>
            <person name="Haas B.J."/>
            <person name="Huang J.C."/>
            <person name="Janbon G."/>
            <person name="Jones S.J."/>
            <person name="Koo H.L."/>
            <person name="Krzywinski M.I."/>
            <person name="Kwon-Chung J.K."/>
            <person name="Lengeler K.B."/>
            <person name="Maiti R."/>
            <person name="Marra M.A."/>
            <person name="Marra R.E."/>
            <person name="Mathewson C.A."/>
            <person name="Mitchell T.G."/>
            <person name="Pertea M."/>
            <person name="Riggs F.R."/>
            <person name="Salzberg S.L."/>
            <person name="Schein J.E."/>
            <person name="Shvartsbeyn A."/>
            <person name="Shin H."/>
            <person name="Shumway M."/>
            <person name="Specht C.A."/>
            <person name="Suh B.B."/>
            <person name="Tenney A."/>
            <person name="Utterback T.R."/>
            <person name="Wickes B.L."/>
            <person name="Wortman J.R."/>
            <person name="Wye N.H."/>
            <person name="Kronstad J.W."/>
            <person name="Lodge J.K."/>
            <person name="Heitman J."/>
            <person name="Davis R.W."/>
            <person name="Fraser C.M."/>
            <person name="Hyman R.W."/>
        </authorList>
    </citation>
    <scope>NUCLEOTIDE SEQUENCE [LARGE SCALE GENOMIC DNA]</scope>
    <source>
        <strain evidence="3">JEC21 / ATCC MYA-565</strain>
    </source>
</reference>
<proteinExistence type="predicted"/>
<dbReference type="HOGENOM" id="CLU_745999_0_0_1"/>
<evidence type="ECO:0000313" key="3">
    <source>
        <dbReference type="Proteomes" id="UP000002149"/>
    </source>
</evidence>
<feature type="compositionally biased region" description="Low complexity" evidence="1">
    <location>
        <begin position="267"/>
        <end position="276"/>
    </location>
</feature>
<dbReference type="PaxDb" id="214684-Q5K8D0"/>
<gene>
    <name evidence="2" type="ordered locus">CNL06130</name>
</gene>
<evidence type="ECO:0000256" key="1">
    <source>
        <dbReference type="SAM" id="MobiDB-lite"/>
    </source>
</evidence>
<evidence type="ECO:0000313" key="2">
    <source>
        <dbReference type="EMBL" id="AAW46625.1"/>
    </source>
</evidence>
<protein>
    <submittedName>
        <fullName evidence="2">Expressed protein</fullName>
    </submittedName>
</protein>
<dbReference type="InParanoid" id="Q5K8D0"/>
<accession>Q5K8D0</accession>
<feature type="region of interest" description="Disordered" evidence="1">
    <location>
        <begin position="266"/>
        <end position="314"/>
    </location>
</feature>
<dbReference type="RefSeq" id="XP_568142.1">
    <property type="nucleotide sequence ID" value="XM_568142.2"/>
</dbReference>
<dbReference type="OrthoDB" id="10519615at2759"/>
<dbReference type="KEGG" id="cne:CNL06130"/>
<name>Q5K8D0_CRYD1</name>
<dbReference type="PANTHER" id="PTHR33324">
    <property type="entry name" value="EXPRESSED PROTEIN"/>
    <property type="match status" value="1"/>
</dbReference>
<dbReference type="PANTHER" id="PTHR33324:SF2">
    <property type="entry name" value="MYB_SANT-LIKE DNA-BINDING DOMAIN-CONTAINING PROTEIN"/>
    <property type="match status" value="1"/>
</dbReference>
<dbReference type="eggNOG" id="ENOG502RBDC">
    <property type="taxonomic scope" value="Eukaryota"/>
</dbReference>
<dbReference type="VEuPathDB" id="FungiDB:CNL06130"/>
<organism evidence="2 3">
    <name type="scientific">Cryptococcus deneoformans (strain JEC21 / ATCC MYA-565)</name>
    <name type="common">Cryptococcus neoformans var. neoformans serotype D</name>
    <dbReference type="NCBI Taxonomy" id="214684"/>
    <lineage>
        <taxon>Eukaryota</taxon>
        <taxon>Fungi</taxon>
        <taxon>Dikarya</taxon>
        <taxon>Basidiomycota</taxon>
        <taxon>Agaricomycotina</taxon>
        <taxon>Tremellomycetes</taxon>
        <taxon>Tremellales</taxon>
        <taxon>Cryptococcaceae</taxon>
        <taxon>Cryptococcus</taxon>
        <taxon>Cryptococcus neoformans species complex</taxon>
    </lineage>
</organism>
<feature type="region of interest" description="Disordered" evidence="1">
    <location>
        <begin position="27"/>
        <end position="52"/>
    </location>
</feature>
<feature type="region of interest" description="Disordered" evidence="1">
    <location>
        <begin position="201"/>
        <end position="220"/>
    </location>
</feature>
<dbReference type="Proteomes" id="UP000002149">
    <property type="component" value="Chromosome 12"/>
</dbReference>
<keyword evidence="3" id="KW-1185">Reference proteome</keyword>
<sequence>MCDVKIYPLSSTFFLAPTHHSTYMMPKGKQLAAEQKQDSGQADTATTKRKRHRTVNWENDLGSDQRNANDHLIDWLGMPDSDGTLMFYRWKSDNVTGKTREHWSKVALEYLVQKGCASNRDVQSVLRQIKKMWGTFKNTSDEINKTDSEGPNGNYAIRICPWYSELMPIMSHSAAAMVGPGRSTLDEGEDKDRERLRKRIRHAKEEEREDDDNGQCDTGLEQFGLDETADTADATPSRPSSSVCTQALVPIPFSTRPDHSKVIADTASASSSVAPSLPTPRTVFESRGSPYDAPSGLLTPDSQGTAERNSHPRATQRMLSVNEKAEACSAEDQLQRLVEASEVNWERRHRDMLLLQEEENAILKDIIAAEEKKAATAVKRLDFEMWKEFLALHRAEGASYEKAKKRAMDDVKEWNDKHGRM</sequence>
<dbReference type="EMBL" id="AE017352">
    <property type="protein sequence ID" value="AAW46625.1"/>
    <property type="molecule type" value="Genomic_DNA"/>
</dbReference>
<dbReference type="AlphaFoldDB" id="Q5K8D0"/>